<dbReference type="PANTHER" id="PTHR34501:SF2">
    <property type="entry name" value="OUTER MEMBRANE PORIN F-RELATED"/>
    <property type="match status" value="1"/>
</dbReference>
<dbReference type="Gene3D" id="2.40.160.10">
    <property type="entry name" value="Porin"/>
    <property type="match status" value="1"/>
</dbReference>
<evidence type="ECO:0000256" key="2">
    <source>
        <dbReference type="ARBA" id="ARBA00022729"/>
    </source>
</evidence>
<comment type="caution">
    <text evidence="6">The sequence shown here is derived from an EMBL/GenBank/DDBJ whole genome shotgun (WGS) entry which is preliminary data.</text>
</comment>
<reference evidence="6 7" key="1">
    <citation type="submission" date="2019-06" db="EMBL/GenBank/DDBJ databases">
        <title>Whole genome shotgun sequence of Vibrio inusitatus NBRC 102082.</title>
        <authorList>
            <person name="Hosoyama A."/>
            <person name="Uohara A."/>
            <person name="Ohji S."/>
            <person name="Ichikawa N."/>
        </authorList>
    </citation>
    <scope>NUCLEOTIDE SEQUENCE [LARGE SCALE GENOMIC DNA]</scope>
    <source>
        <strain evidence="6 7">NBRC 102082</strain>
    </source>
</reference>
<keyword evidence="3" id="KW-0472">Membrane</keyword>
<dbReference type="CDD" id="cd00342">
    <property type="entry name" value="gram_neg_porins"/>
    <property type="match status" value="1"/>
</dbReference>
<dbReference type="PANTHER" id="PTHR34501">
    <property type="entry name" value="PROTEIN YDDL-RELATED"/>
    <property type="match status" value="1"/>
</dbReference>
<name>A0A4Y3HS36_9VIBR</name>
<dbReference type="InterPro" id="IPR023614">
    <property type="entry name" value="Porin_dom_sf"/>
</dbReference>
<dbReference type="InterPro" id="IPR050298">
    <property type="entry name" value="Gram-neg_bact_OMP"/>
</dbReference>
<feature type="chain" id="PRO_5021472659" evidence="4">
    <location>
        <begin position="22"/>
        <end position="343"/>
    </location>
</feature>
<sequence>MKLKLSVIAVSSIFASTFASAATVYQSDDTILNFGGRAEVRGNFSDANKTDDNGRAYSDASRVRLSVDGTQKLNEDIAFFGKYEFELTENDDGLKDDVAVNTRFLYAGVETNMGNFYYGHQNNAVTYLTDWTDAAETYSGYINEYTVATADRAKNVLRYEWTTSSGLTVQVDGNFNSDSESAKSNGYGAVVAYALPFGLDIGVGYAASDETYGNGNDTDTTDAFMAAAKYTHENGLWVAALYQGGTISTATTNNQFVKGSDYNAADAYLGYAFGENNVNLTYSYFHAEDTKDLDINFVGIEYARYMGDVAFFGSYKINLLDEGQGGIGDNDQDEVMLGMRYSF</sequence>
<dbReference type="RefSeq" id="WP_141344175.1">
    <property type="nucleotide sequence ID" value="NZ_BJLF01000002.1"/>
</dbReference>
<evidence type="ECO:0000313" key="7">
    <source>
        <dbReference type="Proteomes" id="UP000318717"/>
    </source>
</evidence>
<evidence type="ECO:0000256" key="3">
    <source>
        <dbReference type="ARBA" id="ARBA00023136"/>
    </source>
</evidence>
<dbReference type="GO" id="GO:0015288">
    <property type="term" value="F:porin activity"/>
    <property type="evidence" value="ECO:0007669"/>
    <property type="project" value="InterPro"/>
</dbReference>
<dbReference type="AlphaFoldDB" id="A0A4Y3HS36"/>
<dbReference type="Pfam" id="PF13609">
    <property type="entry name" value="Porin_4"/>
    <property type="match status" value="1"/>
</dbReference>
<feature type="domain" description="Porin" evidence="5">
    <location>
        <begin position="13"/>
        <end position="315"/>
    </location>
</feature>
<evidence type="ECO:0000256" key="4">
    <source>
        <dbReference type="SAM" id="SignalP"/>
    </source>
</evidence>
<dbReference type="EMBL" id="BJLF01000002">
    <property type="protein sequence ID" value="GEA49837.1"/>
    <property type="molecule type" value="Genomic_DNA"/>
</dbReference>
<evidence type="ECO:0000259" key="5">
    <source>
        <dbReference type="Pfam" id="PF13609"/>
    </source>
</evidence>
<dbReference type="OrthoDB" id="6212428at2"/>
<proteinExistence type="predicted"/>
<evidence type="ECO:0000256" key="1">
    <source>
        <dbReference type="ARBA" id="ARBA00004571"/>
    </source>
</evidence>
<evidence type="ECO:0000313" key="6">
    <source>
        <dbReference type="EMBL" id="GEA49837.1"/>
    </source>
</evidence>
<comment type="subcellular location">
    <subcellularLocation>
        <location evidence="1">Cell outer membrane</location>
        <topology evidence="1">Multi-pass membrane protein</topology>
    </subcellularLocation>
</comment>
<dbReference type="Proteomes" id="UP000318717">
    <property type="component" value="Unassembled WGS sequence"/>
</dbReference>
<keyword evidence="7" id="KW-1185">Reference proteome</keyword>
<dbReference type="SUPFAM" id="SSF56935">
    <property type="entry name" value="Porins"/>
    <property type="match status" value="1"/>
</dbReference>
<accession>A0A4Y3HS36</accession>
<keyword evidence="2 4" id="KW-0732">Signal</keyword>
<gene>
    <name evidence="6" type="ORF">VIN01S_06410</name>
</gene>
<dbReference type="InterPro" id="IPR033900">
    <property type="entry name" value="Gram_neg_porin_domain"/>
</dbReference>
<dbReference type="GO" id="GO:0009279">
    <property type="term" value="C:cell outer membrane"/>
    <property type="evidence" value="ECO:0007669"/>
    <property type="project" value="UniProtKB-SubCell"/>
</dbReference>
<feature type="signal peptide" evidence="4">
    <location>
        <begin position="1"/>
        <end position="21"/>
    </location>
</feature>
<protein>
    <submittedName>
        <fullName evidence="6">Outer membrane protein</fullName>
    </submittedName>
</protein>
<organism evidence="6 7">
    <name type="scientific">Vibrio inusitatus NBRC 102082</name>
    <dbReference type="NCBI Taxonomy" id="1219070"/>
    <lineage>
        <taxon>Bacteria</taxon>
        <taxon>Pseudomonadati</taxon>
        <taxon>Pseudomonadota</taxon>
        <taxon>Gammaproteobacteria</taxon>
        <taxon>Vibrionales</taxon>
        <taxon>Vibrionaceae</taxon>
        <taxon>Vibrio</taxon>
    </lineage>
</organism>